<evidence type="ECO:0000313" key="7">
    <source>
        <dbReference type="EMBL" id="NMF90782.1"/>
    </source>
</evidence>
<evidence type="ECO:0000313" key="8">
    <source>
        <dbReference type="Proteomes" id="UP000652074"/>
    </source>
</evidence>
<dbReference type="InterPro" id="IPR020845">
    <property type="entry name" value="AMP-binding_CS"/>
</dbReference>
<name>A0ABX1MS28_9RHOO</name>
<organism evidence="7 8">
    <name type="scientific">Aromatoleum petrolei</name>
    <dbReference type="NCBI Taxonomy" id="76116"/>
    <lineage>
        <taxon>Bacteria</taxon>
        <taxon>Pseudomonadati</taxon>
        <taxon>Pseudomonadota</taxon>
        <taxon>Betaproteobacteria</taxon>
        <taxon>Rhodocyclales</taxon>
        <taxon>Rhodocyclaceae</taxon>
        <taxon>Aromatoleum</taxon>
    </lineage>
</organism>
<dbReference type="Pfam" id="PF00501">
    <property type="entry name" value="AMP-binding"/>
    <property type="match status" value="1"/>
</dbReference>
<dbReference type="PANTHER" id="PTHR43859">
    <property type="entry name" value="ACYL-ACTIVATING ENZYME"/>
    <property type="match status" value="1"/>
</dbReference>
<dbReference type="CDD" id="cd12119">
    <property type="entry name" value="ttLC_FACS_AlkK_like"/>
    <property type="match status" value="1"/>
</dbReference>
<keyword evidence="4" id="KW-0443">Lipid metabolism</keyword>
<feature type="domain" description="AMP-dependent synthetase/ligase" evidence="5">
    <location>
        <begin position="18"/>
        <end position="404"/>
    </location>
</feature>
<dbReference type="Pfam" id="PF13193">
    <property type="entry name" value="AMP-binding_C"/>
    <property type="match status" value="1"/>
</dbReference>
<dbReference type="Gene3D" id="3.30.300.30">
    <property type="match status" value="1"/>
</dbReference>
<comment type="similarity">
    <text evidence="1">Belongs to the ATP-dependent AMP-binding enzyme family.</text>
</comment>
<dbReference type="Proteomes" id="UP000652074">
    <property type="component" value="Unassembled WGS sequence"/>
</dbReference>
<dbReference type="PANTHER" id="PTHR43859:SF4">
    <property type="entry name" value="BUTANOATE--COA LIGASE AAE1-RELATED"/>
    <property type="match status" value="1"/>
</dbReference>
<evidence type="ECO:0000256" key="1">
    <source>
        <dbReference type="ARBA" id="ARBA00006432"/>
    </source>
</evidence>
<gene>
    <name evidence="7" type="ORF">GPA26_20145</name>
</gene>
<feature type="domain" description="AMP-binding enzyme C-terminal" evidence="6">
    <location>
        <begin position="453"/>
        <end position="528"/>
    </location>
</feature>
<dbReference type="InterPro" id="IPR045851">
    <property type="entry name" value="AMP-bd_C_sf"/>
</dbReference>
<evidence type="ECO:0000259" key="5">
    <source>
        <dbReference type="Pfam" id="PF00501"/>
    </source>
</evidence>
<dbReference type="RefSeq" id="WP_169208116.1">
    <property type="nucleotide sequence ID" value="NZ_CP059560.1"/>
</dbReference>
<keyword evidence="8" id="KW-1185">Reference proteome</keyword>
<dbReference type="EMBL" id="WTVR01000052">
    <property type="protein sequence ID" value="NMF90782.1"/>
    <property type="molecule type" value="Genomic_DNA"/>
</dbReference>
<evidence type="ECO:0000256" key="3">
    <source>
        <dbReference type="ARBA" id="ARBA00022832"/>
    </source>
</evidence>
<proteinExistence type="inferred from homology"/>
<comment type="caution">
    <text evidence="7">The sequence shown here is derived from an EMBL/GenBank/DDBJ whole genome shotgun (WGS) entry which is preliminary data.</text>
</comment>
<dbReference type="InterPro" id="IPR025110">
    <property type="entry name" value="AMP-bd_C"/>
</dbReference>
<evidence type="ECO:0000259" key="6">
    <source>
        <dbReference type="Pfam" id="PF13193"/>
    </source>
</evidence>
<dbReference type="SUPFAM" id="SSF56801">
    <property type="entry name" value="Acetyl-CoA synthetase-like"/>
    <property type="match status" value="1"/>
</dbReference>
<keyword evidence="2" id="KW-0436">Ligase</keyword>
<keyword evidence="3" id="KW-0276">Fatty acid metabolism</keyword>
<evidence type="ECO:0000256" key="2">
    <source>
        <dbReference type="ARBA" id="ARBA00022598"/>
    </source>
</evidence>
<dbReference type="PROSITE" id="PS00455">
    <property type="entry name" value="AMP_BINDING"/>
    <property type="match status" value="1"/>
</dbReference>
<dbReference type="InterPro" id="IPR042099">
    <property type="entry name" value="ANL_N_sf"/>
</dbReference>
<accession>A0ABX1MS28</accession>
<sequence>MLKGLMQDVPLLVSSLIEHAASCHGDAEIVSRTAEGTINRSTYRDIARRAKGVAKALLALGVKPGERIGTLAWNGYRHMEMYYGVSGMGAVLHTIHPRQFPEQLEYVINHAEDQHLFFDVTFAPLVERLAPMLRTVKHFVAMTDRRNLPLSDIPNLLCYEDLIAGNDEDFSWPVFDEATASSLCYTAGTTGTPKGVLYSHRSTVLHAFAICAADSMALSANEAALLAAPMSHVNGWGVPYAAAMCGMKLVLPGPANDGRSLYELMRDEGVTLALGGPNVWPPIFAHADATHRSPRKDLRLRRVVIGGAVPGGELTERITSQFGASVTQVWGMTETSPIGAVGAPLSAQGEAEKGATTVAEASHGRAPFGIELRLVDDAGRRVPHDGLTRGLLRLRGPWVPAGYFKATGASSLDAEGFFASGDIATIDGKGWLRVTDRAADALKSGGEWMSSAELEAIAVGHPDVFEAALIALPGTPSRTRRLLIILRRSSCEVSRDELLDYLAQRVDRRWLPDDVVFVEHIPHTATGKVHKGQLRAMFAGHPWPSETAAPAV</sequence>
<evidence type="ECO:0000256" key="4">
    <source>
        <dbReference type="ARBA" id="ARBA00023098"/>
    </source>
</evidence>
<dbReference type="Gene3D" id="3.40.50.12780">
    <property type="entry name" value="N-terminal domain of ligase-like"/>
    <property type="match status" value="1"/>
</dbReference>
<protein>
    <submittedName>
        <fullName evidence="7">AMP-binding protein</fullName>
    </submittedName>
</protein>
<dbReference type="InterPro" id="IPR000873">
    <property type="entry name" value="AMP-dep_synth/lig_dom"/>
</dbReference>
<reference evidence="7 8" key="1">
    <citation type="submission" date="2019-12" db="EMBL/GenBank/DDBJ databases">
        <title>Comparative genomics gives insights into the taxonomy of the Azoarcus-Aromatoleum group and reveals separate origins of nif in the plant-associated Azoarcus and non-plant-associated Aromatoleum sub-groups.</title>
        <authorList>
            <person name="Lafos M."/>
            <person name="Maluk M."/>
            <person name="Batista M."/>
            <person name="Junghare M."/>
            <person name="Carmona M."/>
            <person name="Faoro H."/>
            <person name="Cruz L.M."/>
            <person name="Battistoni F."/>
            <person name="De Souza E."/>
            <person name="Pedrosa F."/>
            <person name="Chen W.-M."/>
            <person name="Poole P.S."/>
            <person name="Dixon R.A."/>
            <person name="James E.K."/>
        </authorList>
    </citation>
    <scope>NUCLEOTIDE SEQUENCE [LARGE SCALE GENOMIC DNA]</scope>
    <source>
        <strain evidence="7 8">ToN1</strain>
    </source>
</reference>